<evidence type="ECO:0000256" key="2">
    <source>
        <dbReference type="ARBA" id="ARBA00023002"/>
    </source>
</evidence>
<keyword evidence="2" id="KW-0560">Oxidoreductase</keyword>
<dbReference type="PRINTS" id="PR00080">
    <property type="entry name" value="SDRFAMILY"/>
</dbReference>
<comment type="caution">
    <text evidence="4">The sequence shown here is derived from an EMBL/GenBank/DDBJ whole genome shotgun (WGS) entry which is preliminary data.</text>
</comment>
<dbReference type="NCBIfam" id="NF005559">
    <property type="entry name" value="PRK07231.1"/>
    <property type="match status" value="1"/>
</dbReference>
<dbReference type="EMBL" id="JAAGPU010000020">
    <property type="protein sequence ID" value="NEU05424.1"/>
    <property type="molecule type" value="Genomic_DNA"/>
</dbReference>
<organism evidence="4 5">
    <name type="scientific">Clostridium senegalense</name>
    <dbReference type="NCBI Taxonomy" id="1465809"/>
    <lineage>
        <taxon>Bacteria</taxon>
        <taxon>Bacillati</taxon>
        <taxon>Bacillota</taxon>
        <taxon>Clostridia</taxon>
        <taxon>Eubacteriales</taxon>
        <taxon>Clostridiaceae</taxon>
        <taxon>Clostridium</taxon>
    </lineage>
</organism>
<proteinExistence type="inferred from homology"/>
<evidence type="ECO:0000256" key="1">
    <source>
        <dbReference type="ARBA" id="ARBA00006484"/>
    </source>
</evidence>
<keyword evidence="3" id="KW-0443">Lipid metabolism</keyword>
<dbReference type="GO" id="GO:0032787">
    <property type="term" value="P:monocarboxylic acid metabolic process"/>
    <property type="evidence" value="ECO:0007669"/>
    <property type="project" value="UniProtKB-ARBA"/>
</dbReference>
<dbReference type="NCBIfam" id="NF009466">
    <property type="entry name" value="PRK12826.1-2"/>
    <property type="match status" value="1"/>
</dbReference>
<dbReference type="InterPro" id="IPR050259">
    <property type="entry name" value="SDR"/>
</dbReference>
<reference evidence="4 5" key="1">
    <citation type="submission" date="2020-02" db="EMBL/GenBank/DDBJ databases">
        <title>Genome assembly of a novel Clostridium senegalense strain.</title>
        <authorList>
            <person name="Gupta T.B."/>
            <person name="Jauregui R."/>
            <person name="Maclean P."/>
            <person name="Nawarathana A."/>
            <person name="Brightwell G."/>
        </authorList>
    </citation>
    <scope>NUCLEOTIDE SEQUENCE [LARGE SCALE GENOMIC DNA]</scope>
    <source>
        <strain evidence="4 5">AGRFS4</strain>
    </source>
</reference>
<dbReference type="InterPro" id="IPR036291">
    <property type="entry name" value="NAD(P)-bd_dom_sf"/>
</dbReference>
<dbReference type="SUPFAM" id="SSF51735">
    <property type="entry name" value="NAD(P)-binding Rossmann-fold domains"/>
    <property type="match status" value="1"/>
</dbReference>
<dbReference type="AlphaFoldDB" id="A0A6M0H587"/>
<keyword evidence="3" id="KW-0753">Steroid metabolism</keyword>
<dbReference type="NCBIfam" id="NF047420">
    <property type="entry name" value="EF_P_mod_YmfI"/>
    <property type="match status" value="1"/>
</dbReference>
<dbReference type="PROSITE" id="PS00061">
    <property type="entry name" value="ADH_SHORT"/>
    <property type="match status" value="1"/>
</dbReference>
<comment type="similarity">
    <text evidence="1">Belongs to the short-chain dehydrogenases/reductases (SDR) family.</text>
</comment>
<dbReference type="FunFam" id="3.40.50.720:FF:000173">
    <property type="entry name" value="3-oxoacyl-[acyl-carrier protein] reductase"/>
    <property type="match status" value="1"/>
</dbReference>
<dbReference type="GO" id="GO:0016491">
    <property type="term" value="F:oxidoreductase activity"/>
    <property type="evidence" value="ECO:0007669"/>
    <property type="project" value="UniProtKB-KW"/>
</dbReference>
<evidence type="ECO:0000313" key="5">
    <source>
        <dbReference type="Proteomes" id="UP000481872"/>
    </source>
</evidence>
<dbReference type="Gene3D" id="3.40.50.720">
    <property type="entry name" value="NAD(P)-binding Rossmann-like Domain"/>
    <property type="match status" value="1"/>
</dbReference>
<keyword evidence="5" id="KW-1185">Reference proteome</keyword>
<dbReference type="PANTHER" id="PTHR42879:SF2">
    <property type="entry name" value="3-OXOACYL-[ACYL-CARRIER-PROTEIN] REDUCTASE FABG"/>
    <property type="match status" value="1"/>
</dbReference>
<accession>A0A6M0H587</accession>
<protein>
    <submittedName>
        <fullName evidence="4">SDR family oxidoreductase</fullName>
    </submittedName>
</protein>
<dbReference type="RefSeq" id="WP_061995724.1">
    <property type="nucleotide sequence ID" value="NZ_JAAGPU010000020.1"/>
</dbReference>
<evidence type="ECO:0000256" key="3">
    <source>
        <dbReference type="ARBA" id="ARBA00023221"/>
    </source>
</evidence>
<sequence length="246" mass="26395">MSLKGKVAIVTGGSRGIGKAIVLELTRLGASVVINYSKDDESAISTLDEVKSLGGYGILIKGNVSDYDFCNELVTKCLNIFGKIDILVNNAAISKVGLFIDMKEEEFNQLINVNVKSLFNMSKNVMPHMIARGCGNIVNISSMWGNVGASCEVAYSASKGAVNMFTRALAKEVAPMNIRVNAVAPGVIKTKMNSWLSKEELNDLQEEIPMGRLGEPKEVAKAVAFLVSQNSSYITGQILNVDGAII</sequence>
<dbReference type="PANTHER" id="PTHR42879">
    <property type="entry name" value="3-OXOACYL-(ACYL-CARRIER-PROTEIN) REDUCTASE"/>
    <property type="match status" value="1"/>
</dbReference>
<name>A0A6M0H587_9CLOT</name>
<dbReference type="Proteomes" id="UP000481872">
    <property type="component" value="Unassembled WGS sequence"/>
</dbReference>
<gene>
    <name evidence="4" type="ORF">G3M99_11265</name>
</gene>
<evidence type="ECO:0000313" key="4">
    <source>
        <dbReference type="EMBL" id="NEU05424.1"/>
    </source>
</evidence>
<dbReference type="PRINTS" id="PR00081">
    <property type="entry name" value="GDHRDH"/>
</dbReference>
<dbReference type="GO" id="GO:0008202">
    <property type="term" value="P:steroid metabolic process"/>
    <property type="evidence" value="ECO:0007669"/>
    <property type="project" value="UniProtKB-KW"/>
</dbReference>
<dbReference type="InterPro" id="IPR002347">
    <property type="entry name" value="SDR_fam"/>
</dbReference>
<dbReference type="Pfam" id="PF13561">
    <property type="entry name" value="adh_short_C2"/>
    <property type="match status" value="1"/>
</dbReference>
<dbReference type="InterPro" id="IPR020904">
    <property type="entry name" value="Sc_DH/Rdtase_CS"/>
</dbReference>